<dbReference type="Proteomes" id="UP001303473">
    <property type="component" value="Unassembled WGS sequence"/>
</dbReference>
<accession>A0AAN6NG99</accession>
<gene>
    <name evidence="1" type="ORF">QBC46DRAFT_337602</name>
</gene>
<dbReference type="EMBL" id="MU853759">
    <property type="protein sequence ID" value="KAK3944561.1"/>
    <property type="molecule type" value="Genomic_DNA"/>
</dbReference>
<keyword evidence="2" id="KW-1185">Reference proteome</keyword>
<protein>
    <submittedName>
        <fullName evidence="1">Uncharacterized protein</fullName>
    </submittedName>
</protein>
<dbReference type="AlphaFoldDB" id="A0AAN6NG99"/>
<organism evidence="1 2">
    <name type="scientific">Diplogelasinospora grovesii</name>
    <dbReference type="NCBI Taxonomy" id="303347"/>
    <lineage>
        <taxon>Eukaryota</taxon>
        <taxon>Fungi</taxon>
        <taxon>Dikarya</taxon>
        <taxon>Ascomycota</taxon>
        <taxon>Pezizomycotina</taxon>
        <taxon>Sordariomycetes</taxon>
        <taxon>Sordariomycetidae</taxon>
        <taxon>Sordariales</taxon>
        <taxon>Diplogelasinosporaceae</taxon>
        <taxon>Diplogelasinospora</taxon>
    </lineage>
</organism>
<comment type="caution">
    <text evidence="1">The sequence shown here is derived from an EMBL/GenBank/DDBJ whole genome shotgun (WGS) entry which is preliminary data.</text>
</comment>
<name>A0AAN6NG99_9PEZI</name>
<sequence length="165" mass="19448">MSINNEVEALLAQVDVPEEWAAWSTPILDYLSRALAREASIVVDANKEEEDTVQIAENIMPRRCRFQELRAADLIFRREDFSLESGYWDDDGNEFVSPYDEAYTYYQECKALSRPSSTTTPSEYRRLRRRRRPLEEYEKPLVIKMSARDWSKLRHDLDLDSKDES</sequence>
<evidence type="ECO:0000313" key="1">
    <source>
        <dbReference type="EMBL" id="KAK3944561.1"/>
    </source>
</evidence>
<feature type="non-terminal residue" evidence="1">
    <location>
        <position position="165"/>
    </location>
</feature>
<proteinExistence type="predicted"/>
<reference evidence="2" key="1">
    <citation type="journal article" date="2023" name="Mol. Phylogenet. Evol.">
        <title>Genome-scale phylogeny and comparative genomics of the fungal order Sordariales.</title>
        <authorList>
            <person name="Hensen N."/>
            <person name="Bonometti L."/>
            <person name="Westerberg I."/>
            <person name="Brannstrom I.O."/>
            <person name="Guillou S."/>
            <person name="Cros-Aarteil S."/>
            <person name="Calhoun S."/>
            <person name="Haridas S."/>
            <person name="Kuo A."/>
            <person name="Mondo S."/>
            <person name="Pangilinan J."/>
            <person name="Riley R."/>
            <person name="LaButti K."/>
            <person name="Andreopoulos B."/>
            <person name="Lipzen A."/>
            <person name="Chen C."/>
            <person name="Yan M."/>
            <person name="Daum C."/>
            <person name="Ng V."/>
            <person name="Clum A."/>
            <person name="Steindorff A."/>
            <person name="Ohm R.A."/>
            <person name="Martin F."/>
            <person name="Silar P."/>
            <person name="Natvig D.O."/>
            <person name="Lalanne C."/>
            <person name="Gautier V."/>
            <person name="Ament-Velasquez S.L."/>
            <person name="Kruys A."/>
            <person name="Hutchinson M.I."/>
            <person name="Powell A.J."/>
            <person name="Barry K."/>
            <person name="Miller A.N."/>
            <person name="Grigoriev I.V."/>
            <person name="Debuchy R."/>
            <person name="Gladieux P."/>
            <person name="Hiltunen Thoren M."/>
            <person name="Johannesson H."/>
        </authorList>
    </citation>
    <scope>NUCLEOTIDE SEQUENCE [LARGE SCALE GENOMIC DNA]</scope>
    <source>
        <strain evidence="2">CBS 340.73</strain>
    </source>
</reference>
<evidence type="ECO:0000313" key="2">
    <source>
        <dbReference type="Proteomes" id="UP001303473"/>
    </source>
</evidence>